<evidence type="ECO:0000313" key="6">
    <source>
        <dbReference type="Proteomes" id="UP000007015"/>
    </source>
</evidence>
<dbReference type="Pfam" id="PF07719">
    <property type="entry name" value="TPR_2"/>
    <property type="match status" value="1"/>
</dbReference>
<keyword evidence="3" id="KW-0040">ANK repeat</keyword>
<evidence type="ECO:0000256" key="4">
    <source>
        <dbReference type="PROSITE-ProRule" id="PRU00339"/>
    </source>
</evidence>
<dbReference type="SUPFAM" id="SSF48403">
    <property type="entry name" value="Ankyrin repeat"/>
    <property type="match status" value="1"/>
</dbReference>
<keyword evidence="1" id="KW-0677">Repeat</keyword>
<organism evidence="5 6">
    <name type="scientific">Oryza sativa subsp. indica</name>
    <name type="common">Rice</name>
    <dbReference type="NCBI Taxonomy" id="39946"/>
    <lineage>
        <taxon>Eukaryota</taxon>
        <taxon>Viridiplantae</taxon>
        <taxon>Streptophyta</taxon>
        <taxon>Embryophyta</taxon>
        <taxon>Tracheophyta</taxon>
        <taxon>Spermatophyta</taxon>
        <taxon>Magnoliopsida</taxon>
        <taxon>Liliopsida</taxon>
        <taxon>Poales</taxon>
        <taxon>Poaceae</taxon>
        <taxon>BOP clade</taxon>
        <taxon>Oryzoideae</taxon>
        <taxon>Oryzeae</taxon>
        <taxon>Oryzinae</taxon>
        <taxon>Oryza</taxon>
        <taxon>Oryza sativa</taxon>
    </lineage>
</organism>
<dbReference type="PANTHER" id="PTHR46224:SF36">
    <property type="entry name" value="OS03G0680600 PROTEIN"/>
    <property type="match status" value="1"/>
</dbReference>
<reference evidence="5 6" key="1">
    <citation type="journal article" date="2005" name="PLoS Biol.">
        <title>The genomes of Oryza sativa: a history of duplications.</title>
        <authorList>
            <person name="Yu J."/>
            <person name="Wang J."/>
            <person name="Lin W."/>
            <person name="Li S."/>
            <person name="Li H."/>
            <person name="Zhou J."/>
            <person name="Ni P."/>
            <person name="Dong W."/>
            <person name="Hu S."/>
            <person name="Zeng C."/>
            <person name="Zhang J."/>
            <person name="Zhang Y."/>
            <person name="Li R."/>
            <person name="Xu Z."/>
            <person name="Li S."/>
            <person name="Li X."/>
            <person name="Zheng H."/>
            <person name="Cong L."/>
            <person name="Lin L."/>
            <person name="Yin J."/>
            <person name="Geng J."/>
            <person name="Li G."/>
            <person name="Shi J."/>
            <person name="Liu J."/>
            <person name="Lv H."/>
            <person name="Li J."/>
            <person name="Wang J."/>
            <person name="Deng Y."/>
            <person name="Ran L."/>
            <person name="Shi X."/>
            <person name="Wang X."/>
            <person name="Wu Q."/>
            <person name="Li C."/>
            <person name="Ren X."/>
            <person name="Wang J."/>
            <person name="Wang X."/>
            <person name="Li D."/>
            <person name="Liu D."/>
            <person name="Zhang X."/>
            <person name="Ji Z."/>
            <person name="Zhao W."/>
            <person name="Sun Y."/>
            <person name="Zhang Z."/>
            <person name="Bao J."/>
            <person name="Han Y."/>
            <person name="Dong L."/>
            <person name="Ji J."/>
            <person name="Chen P."/>
            <person name="Wu S."/>
            <person name="Liu J."/>
            <person name="Xiao Y."/>
            <person name="Bu D."/>
            <person name="Tan J."/>
            <person name="Yang L."/>
            <person name="Ye C."/>
            <person name="Zhang J."/>
            <person name="Xu J."/>
            <person name="Zhou Y."/>
            <person name="Yu Y."/>
            <person name="Zhang B."/>
            <person name="Zhuang S."/>
            <person name="Wei H."/>
            <person name="Liu B."/>
            <person name="Lei M."/>
            <person name="Yu H."/>
            <person name="Li Y."/>
            <person name="Xu H."/>
            <person name="Wei S."/>
            <person name="He X."/>
            <person name="Fang L."/>
            <person name="Zhang Z."/>
            <person name="Zhang Y."/>
            <person name="Huang X."/>
            <person name="Su Z."/>
            <person name="Tong W."/>
            <person name="Li J."/>
            <person name="Tong Z."/>
            <person name="Li S."/>
            <person name="Ye J."/>
            <person name="Wang L."/>
            <person name="Fang L."/>
            <person name="Lei T."/>
            <person name="Chen C."/>
            <person name="Chen H."/>
            <person name="Xu Z."/>
            <person name="Li H."/>
            <person name="Huang H."/>
            <person name="Zhang F."/>
            <person name="Xu H."/>
            <person name="Li N."/>
            <person name="Zhao C."/>
            <person name="Li S."/>
            <person name="Dong L."/>
            <person name="Huang Y."/>
            <person name="Li L."/>
            <person name="Xi Y."/>
            <person name="Qi Q."/>
            <person name="Li W."/>
            <person name="Zhang B."/>
            <person name="Hu W."/>
            <person name="Zhang Y."/>
            <person name="Tian X."/>
            <person name="Jiao Y."/>
            <person name="Liang X."/>
            <person name="Jin J."/>
            <person name="Gao L."/>
            <person name="Zheng W."/>
            <person name="Hao B."/>
            <person name="Liu S."/>
            <person name="Wang W."/>
            <person name="Yuan L."/>
            <person name="Cao M."/>
            <person name="McDermott J."/>
            <person name="Samudrala R."/>
            <person name="Wang J."/>
            <person name="Wong G.K."/>
            <person name="Yang H."/>
        </authorList>
    </citation>
    <scope>NUCLEOTIDE SEQUENCE [LARGE SCALE GENOMIC DNA]</scope>
    <source>
        <strain evidence="6">cv. 93-11</strain>
    </source>
</reference>
<feature type="repeat" description="ANK" evidence="3">
    <location>
        <begin position="107"/>
        <end position="139"/>
    </location>
</feature>
<feature type="repeat" description="ANK" evidence="3">
    <location>
        <begin position="179"/>
        <end position="211"/>
    </location>
</feature>
<proteinExistence type="predicted"/>
<dbReference type="PROSITE" id="PS50088">
    <property type="entry name" value="ANK_REPEAT"/>
    <property type="match status" value="2"/>
</dbReference>
<dbReference type="STRING" id="39946.B8API4"/>
<dbReference type="InterPro" id="IPR051616">
    <property type="entry name" value="Cul2-RING_E3_ligase_SR"/>
</dbReference>
<keyword evidence="2 4" id="KW-0802">TPR repeat</keyword>
<name>B8API4_ORYSI</name>
<dbReference type="EMBL" id="CM000128">
    <property type="protein sequence ID" value="EEC75934.1"/>
    <property type="molecule type" value="Genomic_DNA"/>
</dbReference>
<gene>
    <name evidence="5" type="ORF">OsI_13028</name>
</gene>
<dbReference type="Gramene" id="BGIOSGA013334-TA">
    <property type="protein sequence ID" value="BGIOSGA013334-PA"/>
    <property type="gene ID" value="BGIOSGA013334"/>
</dbReference>
<feature type="repeat" description="TPR" evidence="4">
    <location>
        <begin position="343"/>
        <end position="376"/>
    </location>
</feature>
<evidence type="ECO:0000313" key="5">
    <source>
        <dbReference type="EMBL" id="EEC75934.1"/>
    </source>
</evidence>
<keyword evidence="6" id="KW-1185">Reference proteome</keyword>
<dbReference type="InterPro" id="IPR036770">
    <property type="entry name" value="Ankyrin_rpt-contain_sf"/>
</dbReference>
<dbReference type="SUPFAM" id="SSF48452">
    <property type="entry name" value="TPR-like"/>
    <property type="match status" value="1"/>
</dbReference>
<evidence type="ECO:0000256" key="2">
    <source>
        <dbReference type="ARBA" id="ARBA00022803"/>
    </source>
</evidence>
<dbReference type="Pfam" id="PF12796">
    <property type="entry name" value="Ank_2"/>
    <property type="match status" value="2"/>
</dbReference>
<dbReference type="InterPro" id="IPR013105">
    <property type="entry name" value="TPR_2"/>
</dbReference>
<dbReference type="PROSITE" id="PS50297">
    <property type="entry name" value="ANK_REP_REGION"/>
    <property type="match status" value="2"/>
</dbReference>
<dbReference type="Proteomes" id="UP000007015">
    <property type="component" value="Chromosome 3"/>
</dbReference>
<dbReference type="Gene3D" id="1.25.40.20">
    <property type="entry name" value="Ankyrin repeat-containing domain"/>
    <property type="match status" value="2"/>
</dbReference>
<dbReference type="Gene3D" id="1.25.40.10">
    <property type="entry name" value="Tetratricopeptide repeat domain"/>
    <property type="match status" value="1"/>
</dbReference>
<dbReference type="InterPro" id="IPR019734">
    <property type="entry name" value="TPR_rpt"/>
</dbReference>
<sequence>MALKEYEEACTAFMAGTKLNPLNDEMQDAFCCMLRDMSVIMPLTETNPYVDICREAAKGMMYEHMAGKRRQHMKHYSICPNLYLRAGHDEVARLLLSRGASIDIAYFHGTPLHIAAAYGKAGVMKVLLEHHADPNKVSEELGTPLVATLHATSQGLAESVSLKCVKLLVEAGADVNFSDRDTPLVVAITNGLTNCIKYLLKAGADPNIPTCDCGALPIQLAASYGRRKDVELLFPLTSPIRAVSNWTVEGILAQAKSEHAKSKCSKPKEDGQNEKAQLKLCGDKAVKRKDYRGASNFYSQALELDYFDATLYSNRSLCNLQIGEAQKALLDADRCVELRPKWVKGHYREGAALMVLKEHKKAFEAFLNALKLDPANAETEKVMW</sequence>
<accession>B8API4</accession>
<dbReference type="SMART" id="SM00248">
    <property type="entry name" value="ANK"/>
    <property type="match status" value="4"/>
</dbReference>
<dbReference type="OMA" id="IMPLTET"/>
<dbReference type="PROSITE" id="PS50005">
    <property type="entry name" value="TPR"/>
    <property type="match status" value="1"/>
</dbReference>
<dbReference type="HOGENOM" id="CLU_000134_44_1_1"/>
<protein>
    <submittedName>
        <fullName evidence="5">Uncharacterized protein</fullName>
    </submittedName>
</protein>
<evidence type="ECO:0000256" key="3">
    <source>
        <dbReference type="PROSITE-ProRule" id="PRU00023"/>
    </source>
</evidence>
<dbReference type="PRINTS" id="PR01415">
    <property type="entry name" value="ANKYRIN"/>
</dbReference>
<dbReference type="PANTHER" id="PTHR46224">
    <property type="entry name" value="ANKYRIN REPEAT FAMILY PROTEIN"/>
    <property type="match status" value="1"/>
</dbReference>
<dbReference type="InterPro" id="IPR002110">
    <property type="entry name" value="Ankyrin_rpt"/>
</dbReference>
<evidence type="ECO:0000256" key="1">
    <source>
        <dbReference type="ARBA" id="ARBA00022737"/>
    </source>
</evidence>
<dbReference type="SMART" id="SM00028">
    <property type="entry name" value="TPR"/>
    <property type="match status" value="3"/>
</dbReference>
<dbReference type="AlphaFoldDB" id="B8API4"/>
<dbReference type="InterPro" id="IPR011990">
    <property type="entry name" value="TPR-like_helical_dom_sf"/>
</dbReference>